<evidence type="ECO:0000256" key="3">
    <source>
        <dbReference type="ARBA" id="ARBA00023082"/>
    </source>
</evidence>
<comment type="similarity">
    <text evidence="1">Belongs to the sigma-70 factor family. ECF subfamily.</text>
</comment>
<organism evidence="9">
    <name type="scientific">freshwater metagenome</name>
    <dbReference type="NCBI Taxonomy" id="449393"/>
    <lineage>
        <taxon>unclassified sequences</taxon>
        <taxon>metagenomes</taxon>
        <taxon>ecological metagenomes</taxon>
    </lineage>
</organism>
<dbReference type="NCBIfam" id="TIGR02937">
    <property type="entry name" value="sigma70-ECF"/>
    <property type="match status" value="1"/>
</dbReference>
<evidence type="ECO:0000259" key="7">
    <source>
        <dbReference type="Pfam" id="PF04542"/>
    </source>
</evidence>
<evidence type="ECO:0000256" key="1">
    <source>
        <dbReference type="ARBA" id="ARBA00010641"/>
    </source>
</evidence>
<dbReference type="GO" id="GO:0003677">
    <property type="term" value="F:DNA binding"/>
    <property type="evidence" value="ECO:0007669"/>
    <property type="project" value="UniProtKB-KW"/>
</dbReference>
<dbReference type="InterPro" id="IPR013324">
    <property type="entry name" value="RNA_pol_sigma_r3/r4-like"/>
</dbReference>
<evidence type="ECO:0000256" key="5">
    <source>
        <dbReference type="ARBA" id="ARBA00023163"/>
    </source>
</evidence>
<dbReference type="Gene3D" id="1.10.10.10">
    <property type="entry name" value="Winged helix-like DNA-binding domain superfamily/Winged helix DNA-binding domain"/>
    <property type="match status" value="1"/>
</dbReference>
<evidence type="ECO:0000256" key="4">
    <source>
        <dbReference type="ARBA" id="ARBA00023125"/>
    </source>
</evidence>
<gene>
    <name evidence="9" type="ORF">UFOPK2169_00105</name>
</gene>
<dbReference type="InterPro" id="IPR036388">
    <property type="entry name" value="WH-like_DNA-bd_sf"/>
</dbReference>
<dbReference type="InterPro" id="IPR013249">
    <property type="entry name" value="RNA_pol_sigma70_r4_t2"/>
</dbReference>
<evidence type="ECO:0000256" key="2">
    <source>
        <dbReference type="ARBA" id="ARBA00023015"/>
    </source>
</evidence>
<keyword evidence="2" id="KW-0805">Transcription regulation</keyword>
<evidence type="ECO:0000256" key="6">
    <source>
        <dbReference type="SAM" id="MobiDB-lite"/>
    </source>
</evidence>
<dbReference type="InterPro" id="IPR014284">
    <property type="entry name" value="RNA_pol_sigma-70_dom"/>
</dbReference>
<keyword evidence="3" id="KW-0731">Sigma factor</keyword>
<dbReference type="Pfam" id="PF04542">
    <property type="entry name" value="Sigma70_r2"/>
    <property type="match status" value="1"/>
</dbReference>
<keyword evidence="5" id="KW-0804">Transcription</keyword>
<dbReference type="InterPro" id="IPR013325">
    <property type="entry name" value="RNA_pol_sigma_r2"/>
</dbReference>
<proteinExistence type="inferred from homology"/>
<evidence type="ECO:0000259" key="8">
    <source>
        <dbReference type="Pfam" id="PF08281"/>
    </source>
</evidence>
<protein>
    <submittedName>
        <fullName evidence="9">Unannotated protein</fullName>
    </submittedName>
</protein>
<feature type="domain" description="RNA polymerase sigma-70 region 2" evidence="7">
    <location>
        <begin position="23"/>
        <end position="89"/>
    </location>
</feature>
<dbReference type="InterPro" id="IPR007627">
    <property type="entry name" value="RNA_pol_sigma70_r2"/>
</dbReference>
<dbReference type="SUPFAM" id="SSF88659">
    <property type="entry name" value="Sigma3 and sigma4 domains of RNA polymerase sigma factors"/>
    <property type="match status" value="1"/>
</dbReference>
<dbReference type="Pfam" id="PF08281">
    <property type="entry name" value="Sigma70_r4_2"/>
    <property type="match status" value="1"/>
</dbReference>
<dbReference type="Gene3D" id="1.10.1740.10">
    <property type="match status" value="1"/>
</dbReference>
<accession>A0A6J6JWC2</accession>
<dbReference type="EMBL" id="CAEZWE010000002">
    <property type="protein sequence ID" value="CAB4641362.1"/>
    <property type="molecule type" value="Genomic_DNA"/>
</dbReference>
<reference evidence="9" key="1">
    <citation type="submission" date="2020-05" db="EMBL/GenBank/DDBJ databases">
        <authorList>
            <person name="Chiriac C."/>
            <person name="Salcher M."/>
            <person name="Ghai R."/>
            <person name="Kavagutti S V."/>
        </authorList>
    </citation>
    <scope>NUCLEOTIDE SEQUENCE</scope>
</reference>
<evidence type="ECO:0000313" key="9">
    <source>
        <dbReference type="EMBL" id="CAB4641362.1"/>
    </source>
</evidence>
<name>A0A6J6JWC2_9ZZZZ</name>
<keyword evidence="4" id="KW-0238">DNA-binding</keyword>
<feature type="compositionally biased region" description="Basic and acidic residues" evidence="6">
    <location>
        <begin position="181"/>
        <end position="194"/>
    </location>
</feature>
<dbReference type="GO" id="GO:0016987">
    <property type="term" value="F:sigma factor activity"/>
    <property type="evidence" value="ECO:0007669"/>
    <property type="project" value="UniProtKB-KW"/>
</dbReference>
<dbReference type="InterPro" id="IPR039425">
    <property type="entry name" value="RNA_pol_sigma-70-like"/>
</dbReference>
<sequence>MNIDDLVLSRAQKGDPGALDAILRHHYDAIRAVCHRIVINSADAEDATQMALISVARALPSFDRRASLSTWIYRIATNAALDELRRISRRPIPTEDSALEHTQPDATGEVDARILITHALGRVATEYRVVLVLRHVADLDYEEIASVLDIPVGTVRSRLARGRAQLSEIVGNQFPSPTRHNSADDALPPKDGRP</sequence>
<dbReference type="SUPFAM" id="SSF88946">
    <property type="entry name" value="Sigma2 domain of RNA polymerase sigma factors"/>
    <property type="match status" value="1"/>
</dbReference>
<feature type="region of interest" description="Disordered" evidence="6">
    <location>
        <begin position="170"/>
        <end position="194"/>
    </location>
</feature>
<feature type="domain" description="RNA polymerase sigma factor 70 region 4 type 2" evidence="8">
    <location>
        <begin position="115"/>
        <end position="166"/>
    </location>
</feature>
<dbReference type="PANTHER" id="PTHR43133">
    <property type="entry name" value="RNA POLYMERASE ECF-TYPE SIGMA FACTO"/>
    <property type="match status" value="1"/>
</dbReference>
<dbReference type="AlphaFoldDB" id="A0A6J6JWC2"/>
<dbReference type="CDD" id="cd06171">
    <property type="entry name" value="Sigma70_r4"/>
    <property type="match status" value="1"/>
</dbReference>
<dbReference type="PANTHER" id="PTHR43133:SF8">
    <property type="entry name" value="RNA POLYMERASE SIGMA FACTOR HI_1459-RELATED"/>
    <property type="match status" value="1"/>
</dbReference>
<dbReference type="GO" id="GO:0006352">
    <property type="term" value="P:DNA-templated transcription initiation"/>
    <property type="evidence" value="ECO:0007669"/>
    <property type="project" value="InterPro"/>
</dbReference>